<keyword evidence="1" id="KW-0418">Kinase</keyword>
<dbReference type="Gene3D" id="3.30.565.10">
    <property type="entry name" value="Histidine kinase-like ATPase, C-terminal domain"/>
    <property type="match status" value="1"/>
</dbReference>
<dbReference type="GO" id="GO:0005524">
    <property type="term" value="F:ATP binding"/>
    <property type="evidence" value="ECO:0007669"/>
    <property type="project" value="UniProtKB-KW"/>
</dbReference>
<dbReference type="PANTHER" id="PTHR35526">
    <property type="entry name" value="ANTI-SIGMA-F FACTOR RSBW-RELATED"/>
    <property type="match status" value="1"/>
</dbReference>
<sequence>MQEAPIARITHAFESGKGSASHARSIAAEFLGRLPGQRGTAVPRHVVESTELVVSELVTNACKYAPGPIVLELHVEGGLLEVTVRDSEPSTPTVRTADPDRIGQHGLEIVMAVAESFEARREPIGKRVTARIVLDGADRARTSGG</sequence>
<keyword evidence="4" id="KW-1185">Reference proteome</keyword>
<feature type="domain" description="Histidine kinase/HSP90-like ATPase" evidence="2">
    <location>
        <begin position="23"/>
        <end position="131"/>
    </location>
</feature>
<evidence type="ECO:0000256" key="1">
    <source>
        <dbReference type="ARBA" id="ARBA00022527"/>
    </source>
</evidence>
<dbReference type="Proteomes" id="UP001614391">
    <property type="component" value="Unassembled WGS sequence"/>
</dbReference>
<comment type="caution">
    <text evidence="3">The sequence shown here is derived from an EMBL/GenBank/DDBJ whole genome shotgun (WGS) entry which is preliminary data.</text>
</comment>
<evidence type="ECO:0000313" key="3">
    <source>
        <dbReference type="EMBL" id="MFI9122511.1"/>
    </source>
</evidence>
<dbReference type="Pfam" id="PF13581">
    <property type="entry name" value="HATPase_c_2"/>
    <property type="match status" value="1"/>
</dbReference>
<dbReference type="InterPro" id="IPR050267">
    <property type="entry name" value="Anti-sigma-factor_SerPK"/>
</dbReference>
<dbReference type="InterPro" id="IPR003594">
    <property type="entry name" value="HATPase_dom"/>
</dbReference>
<proteinExistence type="predicted"/>
<reference evidence="3 4" key="1">
    <citation type="submission" date="2024-10" db="EMBL/GenBank/DDBJ databases">
        <title>The Natural Products Discovery Center: Release of the First 8490 Sequenced Strains for Exploring Actinobacteria Biosynthetic Diversity.</title>
        <authorList>
            <person name="Kalkreuter E."/>
            <person name="Kautsar S.A."/>
            <person name="Yang D."/>
            <person name="Bader C.D."/>
            <person name="Teijaro C.N."/>
            <person name="Fluegel L."/>
            <person name="Davis C.M."/>
            <person name="Simpson J.R."/>
            <person name="Lauterbach L."/>
            <person name="Steele A.D."/>
            <person name="Gui C."/>
            <person name="Meng S."/>
            <person name="Li G."/>
            <person name="Viehrig K."/>
            <person name="Ye F."/>
            <person name="Su P."/>
            <person name="Kiefer A.F."/>
            <person name="Nichols A."/>
            <person name="Cepeda A.J."/>
            <person name="Yan W."/>
            <person name="Fan B."/>
            <person name="Jiang Y."/>
            <person name="Adhikari A."/>
            <person name="Zheng C.-J."/>
            <person name="Schuster L."/>
            <person name="Cowan T.M."/>
            <person name="Smanski M.J."/>
            <person name="Chevrette M.G."/>
            <person name="De Carvalho L.P.S."/>
            <person name="Shen B."/>
        </authorList>
    </citation>
    <scope>NUCLEOTIDE SEQUENCE [LARGE SCALE GENOMIC DNA]</scope>
    <source>
        <strain evidence="3 4">NPDC053346</strain>
    </source>
</reference>
<evidence type="ECO:0000313" key="4">
    <source>
        <dbReference type="Proteomes" id="UP001614391"/>
    </source>
</evidence>
<protein>
    <submittedName>
        <fullName evidence="3">ATP-binding protein</fullName>
    </submittedName>
</protein>
<keyword evidence="3" id="KW-0547">Nucleotide-binding</keyword>
<keyword evidence="1" id="KW-0723">Serine/threonine-protein kinase</keyword>
<dbReference type="InterPro" id="IPR036890">
    <property type="entry name" value="HATPase_C_sf"/>
</dbReference>
<dbReference type="CDD" id="cd16936">
    <property type="entry name" value="HATPase_RsbW-like"/>
    <property type="match status" value="1"/>
</dbReference>
<organism evidence="3 4">
    <name type="scientific">Streptomyces bikiniensis</name>
    <dbReference type="NCBI Taxonomy" id="1896"/>
    <lineage>
        <taxon>Bacteria</taxon>
        <taxon>Bacillati</taxon>
        <taxon>Actinomycetota</taxon>
        <taxon>Actinomycetes</taxon>
        <taxon>Kitasatosporales</taxon>
        <taxon>Streptomycetaceae</taxon>
        <taxon>Streptomyces</taxon>
    </lineage>
</organism>
<accession>A0ABW8D098</accession>
<dbReference type="PANTHER" id="PTHR35526:SF3">
    <property type="entry name" value="ANTI-SIGMA-F FACTOR RSBW"/>
    <property type="match status" value="1"/>
</dbReference>
<keyword evidence="1" id="KW-0808">Transferase</keyword>
<dbReference type="EMBL" id="JBITYT010000011">
    <property type="protein sequence ID" value="MFI9122511.1"/>
    <property type="molecule type" value="Genomic_DNA"/>
</dbReference>
<keyword evidence="3" id="KW-0067">ATP-binding</keyword>
<name>A0ABW8D098_STRBI</name>
<gene>
    <name evidence="3" type="ORF">ACIGW0_24515</name>
</gene>
<dbReference type="SUPFAM" id="SSF55874">
    <property type="entry name" value="ATPase domain of HSP90 chaperone/DNA topoisomerase II/histidine kinase"/>
    <property type="match status" value="1"/>
</dbReference>
<dbReference type="RefSeq" id="WP_399618512.1">
    <property type="nucleotide sequence ID" value="NZ_JBITYT010000011.1"/>
</dbReference>
<evidence type="ECO:0000259" key="2">
    <source>
        <dbReference type="Pfam" id="PF13581"/>
    </source>
</evidence>